<organism evidence="2 3">
    <name type="scientific">Nostocoides veronense</name>
    <dbReference type="NCBI Taxonomy" id="330836"/>
    <lineage>
        <taxon>Bacteria</taxon>
        <taxon>Bacillati</taxon>
        <taxon>Actinomycetota</taxon>
        <taxon>Actinomycetes</taxon>
        <taxon>Micrococcales</taxon>
        <taxon>Intrasporangiaceae</taxon>
        <taxon>Nostocoides</taxon>
    </lineage>
</organism>
<keyword evidence="3" id="KW-1185">Reference proteome</keyword>
<evidence type="ECO:0000313" key="2">
    <source>
        <dbReference type="EMBL" id="GAA1782029.1"/>
    </source>
</evidence>
<dbReference type="PANTHER" id="PTHR48079">
    <property type="entry name" value="PROTEIN YEEZ"/>
    <property type="match status" value="1"/>
</dbReference>
<dbReference type="RefSeq" id="WP_344080611.1">
    <property type="nucleotide sequence ID" value="NZ_BAAAPO010000006.1"/>
</dbReference>
<accession>A0ABP4XII4</accession>
<dbReference type="InterPro" id="IPR016040">
    <property type="entry name" value="NAD(P)-bd_dom"/>
</dbReference>
<dbReference type="Proteomes" id="UP001499938">
    <property type="component" value="Unassembled WGS sequence"/>
</dbReference>
<protein>
    <recommendedName>
        <fullName evidence="1">NAD(P)-binding domain-containing protein</fullName>
    </recommendedName>
</protein>
<evidence type="ECO:0000313" key="3">
    <source>
        <dbReference type="Proteomes" id="UP001499938"/>
    </source>
</evidence>
<dbReference type="InterPro" id="IPR051783">
    <property type="entry name" value="NAD(P)-dependent_oxidoreduct"/>
</dbReference>
<comment type="caution">
    <text evidence="2">The sequence shown here is derived from an EMBL/GenBank/DDBJ whole genome shotgun (WGS) entry which is preliminary data.</text>
</comment>
<dbReference type="Pfam" id="PF13460">
    <property type="entry name" value="NAD_binding_10"/>
    <property type="match status" value="1"/>
</dbReference>
<dbReference type="SUPFAM" id="SSF51735">
    <property type="entry name" value="NAD(P)-binding Rossmann-fold domains"/>
    <property type="match status" value="1"/>
</dbReference>
<dbReference type="EMBL" id="BAAAPO010000006">
    <property type="protein sequence ID" value="GAA1782029.1"/>
    <property type="molecule type" value="Genomic_DNA"/>
</dbReference>
<dbReference type="Gene3D" id="3.40.50.720">
    <property type="entry name" value="NAD(P)-binding Rossmann-like Domain"/>
    <property type="match status" value="1"/>
</dbReference>
<dbReference type="InterPro" id="IPR036291">
    <property type="entry name" value="NAD(P)-bd_dom_sf"/>
</dbReference>
<gene>
    <name evidence="2" type="ORF">GCM10009811_04390</name>
</gene>
<name>A0ABP4XII4_9MICO</name>
<sequence>MSTVLVTGATGYIGARLVPRLVGEGYAVRVLTRSAERVRDRLWRDDVEVVEGDADSDAALREALSGVDIAYYLLHSMDGKADFSGRDRQLAQRFGRAAYDAHVGRIVYLSGLHPDGELSEHLASRVEVGNLLMASGVPTSVLQAAVVLGAGSASFEMLRHLTVRLPAMIAPKWLDNSIQPIAIADVLDHLVAAATVPENANRTYDIGGPDVLTYREMIQRYARLAGLTPRRIITVPVLTPRLASHWVGLVTPVPTGVAKPLVGSLVHEVVAKESDLTHHLGKSPADLIGYDEAVRAALVDGAHGALPEPGTTDPARLTSADPEWAGTQSLAQAIGIPQALRRLGRGLRRGG</sequence>
<evidence type="ECO:0000259" key="1">
    <source>
        <dbReference type="Pfam" id="PF13460"/>
    </source>
</evidence>
<reference evidence="3" key="1">
    <citation type="journal article" date="2019" name="Int. J. Syst. Evol. Microbiol.">
        <title>The Global Catalogue of Microorganisms (GCM) 10K type strain sequencing project: providing services to taxonomists for standard genome sequencing and annotation.</title>
        <authorList>
            <consortium name="The Broad Institute Genomics Platform"/>
            <consortium name="The Broad Institute Genome Sequencing Center for Infectious Disease"/>
            <person name="Wu L."/>
            <person name="Ma J."/>
        </authorList>
    </citation>
    <scope>NUCLEOTIDE SEQUENCE [LARGE SCALE GENOMIC DNA]</scope>
    <source>
        <strain evidence="3">JCM 15592</strain>
    </source>
</reference>
<proteinExistence type="predicted"/>
<feature type="domain" description="NAD(P)-binding" evidence="1">
    <location>
        <begin position="8"/>
        <end position="121"/>
    </location>
</feature>
<dbReference type="PANTHER" id="PTHR48079:SF6">
    <property type="entry name" value="NAD(P)-BINDING DOMAIN-CONTAINING PROTEIN-RELATED"/>
    <property type="match status" value="1"/>
</dbReference>